<dbReference type="NCBIfam" id="TIGR00516">
    <property type="entry name" value="acpS"/>
    <property type="match status" value="1"/>
</dbReference>
<feature type="binding site" evidence="8">
    <location>
        <position position="58"/>
    </location>
    <ligand>
        <name>Mg(2+)</name>
        <dbReference type="ChEBI" id="CHEBI:18420"/>
    </ligand>
</feature>
<comment type="cofactor">
    <cofactor evidence="8">
        <name>Mg(2+)</name>
        <dbReference type="ChEBI" id="CHEBI:18420"/>
    </cofactor>
</comment>
<keyword evidence="1 8" id="KW-0444">Lipid biosynthesis</keyword>
<keyword evidence="8" id="KW-0963">Cytoplasm</keyword>
<sequence length="123" mass="13611">MMIGHGIDLQEIAAVEAAMNRHDRFVEKVLTENERGRFEQLKGRRKLEYLAGRWSAKEAFAKALGTGIGKVGFQDIEILTDDKGAPYVAKSPVRAKAWLSISHSAGFVQASVILEEVDESKHS</sequence>
<evidence type="ECO:0000256" key="2">
    <source>
        <dbReference type="ARBA" id="ARBA00022679"/>
    </source>
</evidence>
<dbReference type="Pfam" id="PF01648">
    <property type="entry name" value="ACPS"/>
    <property type="match status" value="1"/>
</dbReference>
<dbReference type="InterPro" id="IPR002582">
    <property type="entry name" value="ACPS"/>
</dbReference>
<evidence type="ECO:0000259" key="9">
    <source>
        <dbReference type="Pfam" id="PF01648"/>
    </source>
</evidence>
<evidence type="ECO:0000256" key="8">
    <source>
        <dbReference type="HAMAP-Rule" id="MF_00101"/>
    </source>
</evidence>
<comment type="function">
    <text evidence="8">Transfers the 4'-phosphopantetheine moiety from coenzyme A to a Ser of acyl-carrier-protein.</text>
</comment>
<dbReference type="RefSeq" id="WP_075105482.1">
    <property type="nucleotide sequence ID" value="NZ_MSJM01000009.1"/>
</dbReference>
<comment type="catalytic activity">
    <reaction evidence="8">
        <text>apo-[ACP] + CoA = holo-[ACP] + adenosine 3',5'-bisphosphate + H(+)</text>
        <dbReference type="Rhea" id="RHEA:12068"/>
        <dbReference type="Rhea" id="RHEA-COMP:9685"/>
        <dbReference type="Rhea" id="RHEA-COMP:9690"/>
        <dbReference type="ChEBI" id="CHEBI:15378"/>
        <dbReference type="ChEBI" id="CHEBI:29999"/>
        <dbReference type="ChEBI" id="CHEBI:57287"/>
        <dbReference type="ChEBI" id="CHEBI:58343"/>
        <dbReference type="ChEBI" id="CHEBI:64479"/>
        <dbReference type="EC" id="2.7.8.7"/>
    </reaction>
</comment>
<evidence type="ECO:0000313" key="10">
    <source>
        <dbReference type="EMBL" id="OLF47098.1"/>
    </source>
</evidence>
<dbReference type="Proteomes" id="UP000186890">
    <property type="component" value="Unassembled WGS sequence"/>
</dbReference>
<keyword evidence="7 8" id="KW-0275">Fatty acid biosynthesis</keyword>
<dbReference type="InterPro" id="IPR008278">
    <property type="entry name" value="4-PPantetheinyl_Trfase_dom"/>
</dbReference>
<evidence type="ECO:0000256" key="7">
    <source>
        <dbReference type="ARBA" id="ARBA00023160"/>
    </source>
</evidence>
<name>A0A1Q8E5Q1_9STRE</name>
<evidence type="ECO:0000256" key="1">
    <source>
        <dbReference type="ARBA" id="ARBA00022516"/>
    </source>
</evidence>
<evidence type="ECO:0000256" key="5">
    <source>
        <dbReference type="ARBA" id="ARBA00022842"/>
    </source>
</evidence>
<dbReference type="InterPro" id="IPR037143">
    <property type="entry name" value="4-PPantetheinyl_Trfase_dom_sf"/>
</dbReference>
<comment type="similarity">
    <text evidence="8">Belongs to the P-Pant transferase superfamily. AcpS family.</text>
</comment>
<dbReference type="EMBL" id="MSJM01000009">
    <property type="protein sequence ID" value="OLF47098.1"/>
    <property type="molecule type" value="Genomic_DNA"/>
</dbReference>
<dbReference type="GO" id="GO:0006633">
    <property type="term" value="P:fatty acid biosynthetic process"/>
    <property type="evidence" value="ECO:0007669"/>
    <property type="project" value="UniProtKB-UniRule"/>
</dbReference>
<keyword evidence="11" id="KW-1185">Reference proteome</keyword>
<dbReference type="NCBIfam" id="TIGR00556">
    <property type="entry name" value="pantethn_trn"/>
    <property type="match status" value="1"/>
</dbReference>
<dbReference type="GO" id="GO:0008897">
    <property type="term" value="F:holo-[acyl-carrier-protein] synthase activity"/>
    <property type="evidence" value="ECO:0007669"/>
    <property type="project" value="UniProtKB-UniRule"/>
</dbReference>
<keyword evidence="6 8" id="KW-0443">Lipid metabolism</keyword>
<accession>A0A1Q8E5Q1</accession>
<keyword evidence="3 8" id="KW-0479">Metal-binding</keyword>
<dbReference type="OrthoDB" id="517356at2"/>
<proteinExistence type="inferred from homology"/>
<dbReference type="HAMAP" id="MF_00101">
    <property type="entry name" value="AcpS"/>
    <property type="match status" value="1"/>
</dbReference>
<dbReference type="InterPro" id="IPR004568">
    <property type="entry name" value="Ppantetheine-prot_Trfase_dom"/>
</dbReference>
<evidence type="ECO:0000256" key="6">
    <source>
        <dbReference type="ARBA" id="ARBA00023098"/>
    </source>
</evidence>
<dbReference type="EC" id="2.7.8.7" evidence="8"/>
<feature type="domain" description="4'-phosphopantetheinyl transferase" evidence="9">
    <location>
        <begin position="6"/>
        <end position="102"/>
    </location>
</feature>
<dbReference type="Gene3D" id="3.90.470.20">
    <property type="entry name" value="4'-phosphopantetheinyl transferase domain"/>
    <property type="match status" value="1"/>
</dbReference>
<evidence type="ECO:0000256" key="4">
    <source>
        <dbReference type="ARBA" id="ARBA00022832"/>
    </source>
</evidence>
<comment type="caution">
    <text evidence="10">The sequence shown here is derived from an EMBL/GenBank/DDBJ whole genome shotgun (WGS) entry which is preliminary data.</text>
</comment>
<dbReference type="GO" id="GO:0005737">
    <property type="term" value="C:cytoplasm"/>
    <property type="evidence" value="ECO:0007669"/>
    <property type="project" value="UniProtKB-SubCell"/>
</dbReference>
<comment type="subcellular location">
    <subcellularLocation>
        <location evidence="8">Cytoplasm</location>
    </subcellularLocation>
</comment>
<dbReference type="SUPFAM" id="SSF56214">
    <property type="entry name" value="4'-phosphopantetheinyl transferase"/>
    <property type="match status" value="1"/>
</dbReference>
<dbReference type="GO" id="GO:0000287">
    <property type="term" value="F:magnesium ion binding"/>
    <property type="evidence" value="ECO:0007669"/>
    <property type="project" value="UniProtKB-UniRule"/>
</dbReference>
<organism evidence="10 11">
    <name type="scientific">Streptococcus cuniculi</name>
    <dbReference type="NCBI Taxonomy" id="1432788"/>
    <lineage>
        <taxon>Bacteria</taxon>
        <taxon>Bacillati</taxon>
        <taxon>Bacillota</taxon>
        <taxon>Bacilli</taxon>
        <taxon>Lactobacillales</taxon>
        <taxon>Streptococcaceae</taxon>
        <taxon>Streptococcus</taxon>
    </lineage>
</organism>
<dbReference type="AlphaFoldDB" id="A0A1Q8E5Q1"/>
<evidence type="ECO:0000313" key="11">
    <source>
        <dbReference type="Proteomes" id="UP000186890"/>
    </source>
</evidence>
<evidence type="ECO:0000256" key="3">
    <source>
        <dbReference type="ARBA" id="ARBA00022723"/>
    </source>
</evidence>
<keyword evidence="4 8" id="KW-0276">Fatty acid metabolism</keyword>
<keyword evidence="2 8" id="KW-0808">Transferase</keyword>
<keyword evidence="5 8" id="KW-0460">Magnesium</keyword>
<feature type="binding site" evidence="8">
    <location>
        <position position="8"/>
    </location>
    <ligand>
        <name>Mg(2+)</name>
        <dbReference type="ChEBI" id="CHEBI:18420"/>
    </ligand>
</feature>
<protein>
    <recommendedName>
        <fullName evidence="8">Holo-[acyl-carrier-protein] synthase</fullName>
        <shortName evidence="8">Holo-ACP synthase</shortName>
        <ecNumber evidence="8">2.7.8.7</ecNumber>
    </recommendedName>
    <alternativeName>
        <fullName evidence="8">4'-phosphopantetheinyl transferase AcpS</fullName>
    </alternativeName>
</protein>
<reference evidence="11" key="1">
    <citation type="submission" date="2016-12" db="EMBL/GenBank/DDBJ databases">
        <authorList>
            <person name="Gulvik C.A."/>
        </authorList>
    </citation>
    <scope>NUCLEOTIDE SEQUENCE [LARGE SCALE GENOMIC DNA]</scope>
    <source>
        <strain evidence="11">NED12-00049-6B</strain>
    </source>
</reference>
<gene>
    <name evidence="8" type="primary">acpS</name>
    <name evidence="10" type="ORF">BU202_09180</name>
</gene>